<sequence>MLNKPVTAPGSPLTQSTLIAPITTLIAPIVLIILVVLITLIRVWPGRRYGSGCTRSR</sequence>
<keyword evidence="3" id="KW-1185">Reference proteome</keyword>
<dbReference type="EMBL" id="BLAF01000142">
    <property type="protein sequence ID" value="GES27497.1"/>
    <property type="molecule type" value="Genomic_DNA"/>
</dbReference>
<keyword evidence="1" id="KW-0472">Membrane</keyword>
<protein>
    <submittedName>
        <fullName evidence="2">Uncharacterized protein</fullName>
    </submittedName>
</protein>
<evidence type="ECO:0000313" key="2">
    <source>
        <dbReference type="EMBL" id="GES27497.1"/>
    </source>
</evidence>
<keyword evidence="1" id="KW-1133">Transmembrane helix</keyword>
<organism evidence="2 3">
    <name type="scientific">Acrocarpospora pleiomorpha</name>
    <dbReference type="NCBI Taxonomy" id="90975"/>
    <lineage>
        <taxon>Bacteria</taxon>
        <taxon>Bacillati</taxon>
        <taxon>Actinomycetota</taxon>
        <taxon>Actinomycetes</taxon>
        <taxon>Streptosporangiales</taxon>
        <taxon>Streptosporangiaceae</taxon>
        <taxon>Acrocarpospora</taxon>
    </lineage>
</organism>
<name>A0A5M3Y2F7_9ACTN</name>
<evidence type="ECO:0000313" key="3">
    <source>
        <dbReference type="Proteomes" id="UP000377595"/>
    </source>
</evidence>
<accession>A0A5M3Y2F7</accession>
<reference evidence="2 3" key="1">
    <citation type="submission" date="2019-10" db="EMBL/GenBank/DDBJ databases">
        <title>Whole genome shotgun sequence of Acrocarpospora pleiomorpha NBRC 16267.</title>
        <authorList>
            <person name="Ichikawa N."/>
            <person name="Kimura A."/>
            <person name="Kitahashi Y."/>
            <person name="Komaki H."/>
            <person name="Oguchi A."/>
        </authorList>
    </citation>
    <scope>NUCLEOTIDE SEQUENCE [LARGE SCALE GENOMIC DNA]</scope>
    <source>
        <strain evidence="2 3">NBRC 16267</strain>
    </source>
</reference>
<keyword evidence="1" id="KW-0812">Transmembrane</keyword>
<comment type="caution">
    <text evidence="2">The sequence shown here is derived from an EMBL/GenBank/DDBJ whole genome shotgun (WGS) entry which is preliminary data.</text>
</comment>
<dbReference type="AlphaFoldDB" id="A0A5M3Y2F7"/>
<dbReference type="Proteomes" id="UP000377595">
    <property type="component" value="Unassembled WGS sequence"/>
</dbReference>
<proteinExistence type="predicted"/>
<gene>
    <name evidence="2" type="ORF">Aple_103980</name>
</gene>
<feature type="transmembrane region" description="Helical" evidence="1">
    <location>
        <begin position="18"/>
        <end position="41"/>
    </location>
</feature>
<evidence type="ECO:0000256" key="1">
    <source>
        <dbReference type="SAM" id="Phobius"/>
    </source>
</evidence>